<accession>A0AA46NMM8</accession>
<proteinExistence type="predicted"/>
<evidence type="ECO:0000313" key="2">
    <source>
        <dbReference type="EMBL" id="UYF72054.1"/>
    </source>
</evidence>
<keyword evidence="1" id="KW-1133">Transmembrane helix</keyword>
<keyword evidence="1" id="KW-0812">Transmembrane</keyword>
<sequence>MAYVCEQLQQNNDGVVTCVLWVEQVTINDMFGITSQQAGVIGMAFCLLIITGAVFNKLSQIGAKSHD</sequence>
<dbReference type="Proteomes" id="UP001164064">
    <property type="component" value="Chromosome"/>
</dbReference>
<protein>
    <submittedName>
        <fullName evidence="2">Uncharacterized protein</fullName>
    </submittedName>
</protein>
<evidence type="ECO:0000256" key="1">
    <source>
        <dbReference type="SAM" id="Phobius"/>
    </source>
</evidence>
<dbReference type="EMBL" id="CP089051">
    <property type="protein sequence ID" value="UYF72054.1"/>
    <property type="molecule type" value="Genomic_DNA"/>
</dbReference>
<evidence type="ECO:0000313" key="3">
    <source>
        <dbReference type="Proteomes" id="UP001164064"/>
    </source>
</evidence>
<gene>
    <name evidence="2" type="ORF">LSO60_01840</name>
</gene>
<keyword evidence="1" id="KW-0472">Membrane</keyword>
<dbReference type="RefSeq" id="WP_151721666.1">
    <property type="nucleotide sequence ID" value="NZ_BKGH01000145.1"/>
</dbReference>
<name>A0AA46NMM8_9GAMM</name>
<reference evidence="2" key="1">
    <citation type="journal article" date="2022" name="J Glob Antimicrob Resist">
        <title>Comparative analysis of IMP-4- and OXA-58-containing plasmids of three carbapenemase-producing Acinetobacter ursingii strains in the Netherlands.</title>
        <authorList>
            <person name="Hendrickx A.P.A."/>
            <person name="Schade R.P."/>
            <person name="Landman F."/>
            <person name="Bosch T."/>
            <person name="Schouls L.M."/>
            <person name="van Dijk K."/>
        </authorList>
    </citation>
    <scope>NUCLEOTIDE SEQUENCE</scope>
    <source>
        <strain evidence="2">RIVM_C010559</strain>
    </source>
</reference>
<feature type="transmembrane region" description="Helical" evidence="1">
    <location>
        <begin position="38"/>
        <end position="55"/>
    </location>
</feature>
<dbReference type="AlphaFoldDB" id="A0AA46NMM8"/>
<organism evidence="2 3">
    <name type="scientific">Acinetobacter ursingii</name>
    <dbReference type="NCBI Taxonomy" id="108980"/>
    <lineage>
        <taxon>Bacteria</taxon>
        <taxon>Pseudomonadati</taxon>
        <taxon>Pseudomonadota</taxon>
        <taxon>Gammaproteobacteria</taxon>
        <taxon>Moraxellales</taxon>
        <taxon>Moraxellaceae</taxon>
        <taxon>Acinetobacter</taxon>
    </lineage>
</organism>